<name>A0ABX6CAJ8_9LACO</name>
<keyword evidence="1" id="KW-0472">Membrane</keyword>
<feature type="transmembrane region" description="Helical" evidence="1">
    <location>
        <begin position="5"/>
        <end position="22"/>
    </location>
</feature>
<dbReference type="RefSeq" id="WP_057908094.1">
    <property type="nucleotide sequence ID" value="NZ_CP045007.1"/>
</dbReference>
<organism evidence="3 4">
    <name type="scientific">Latilactobacillus graminis</name>
    <dbReference type="NCBI Taxonomy" id="60519"/>
    <lineage>
        <taxon>Bacteria</taxon>
        <taxon>Bacillati</taxon>
        <taxon>Bacillota</taxon>
        <taxon>Bacilli</taxon>
        <taxon>Lactobacillales</taxon>
        <taxon>Lactobacillaceae</taxon>
        <taxon>Latilactobacillus</taxon>
    </lineage>
</organism>
<evidence type="ECO:0000313" key="4">
    <source>
        <dbReference type="Proteomes" id="UP000326334"/>
    </source>
</evidence>
<evidence type="ECO:0000313" key="3">
    <source>
        <dbReference type="EMBL" id="QFP80250.1"/>
    </source>
</evidence>
<feature type="domain" description="EfeO-type cupredoxin-like" evidence="2">
    <location>
        <begin position="14"/>
        <end position="122"/>
    </location>
</feature>
<protein>
    <submittedName>
        <fullName evidence="3">Cupredoxin domain-containing protein</fullName>
    </submittedName>
</protein>
<dbReference type="InterPro" id="IPR008972">
    <property type="entry name" value="Cupredoxin"/>
</dbReference>
<reference evidence="3 4" key="1">
    <citation type="submission" date="2019-10" db="EMBL/GenBank/DDBJ databases">
        <title>Genome sequencing of Lactobacillus graminis.</title>
        <authorList>
            <person name="Kim K."/>
        </authorList>
    </citation>
    <scope>NUCLEOTIDE SEQUENCE [LARGE SCALE GENOMIC DNA]</scope>
    <source>
        <strain evidence="3 4">LG542</strain>
    </source>
</reference>
<dbReference type="EMBL" id="CP045007">
    <property type="protein sequence ID" value="QFP80250.1"/>
    <property type="molecule type" value="Genomic_DNA"/>
</dbReference>
<gene>
    <name evidence="3" type="ORF">LG542_08500</name>
</gene>
<keyword evidence="4" id="KW-1185">Reference proteome</keyword>
<evidence type="ECO:0000259" key="2">
    <source>
        <dbReference type="Pfam" id="PF13473"/>
    </source>
</evidence>
<accession>A0ABX6CAJ8</accession>
<keyword evidence="1" id="KW-1133">Transmembrane helix</keyword>
<dbReference type="InterPro" id="IPR028096">
    <property type="entry name" value="EfeO_Cupredoxin"/>
</dbReference>
<keyword evidence="1" id="KW-0812">Transmembrane</keyword>
<evidence type="ECO:0000256" key="1">
    <source>
        <dbReference type="SAM" id="Phobius"/>
    </source>
</evidence>
<dbReference type="Pfam" id="PF13473">
    <property type="entry name" value="Cupredoxin_1"/>
    <property type="match status" value="1"/>
</dbReference>
<dbReference type="Gene3D" id="2.60.40.420">
    <property type="entry name" value="Cupredoxins - blue copper proteins"/>
    <property type="match status" value="1"/>
</dbReference>
<dbReference type="Proteomes" id="UP000326334">
    <property type="component" value="Chromosome"/>
</dbReference>
<dbReference type="SUPFAM" id="SSF49503">
    <property type="entry name" value="Cupredoxins"/>
    <property type="match status" value="1"/>
</dbReference>
<sequence length="123" mass="13889">MVKMIVLIVGLLLIGFIIWWFFGKHKIDTTTAAVQHNQQTINIEVKGGYSPERVVLKKGVPAVLNFNRKDSSSCLDRVVFPDFGINQELPQNQPQTVKIDTSKPGTYQWACGMDMFHGELIIK</sequence>
<proteinExistence type="predicted"/>